<dbReference type="EMBL" id="JARQWQ010000005">
    <property type="protein sequence ID" value="KAK2571932.1"/>
    <property type="molecule type" value="Genomic_DNA"/>
</dbReference>
<keyword evidence="3" id="KW-1185">Reference proteome</keyword>
<proteinExistence type="predicted"/>
<gene>
    <name evidence="2" type="ORF">P5673_003347</name>
</gene>
<dbReference type="Proteomes" id="UP001249851">
    <property type="component" value="Unassembled WGS sequence"/>
</dbReference>
<feature type="region of interest" description="Disordered" evidence="1">
    <location>
        <begin position="1"/>
        <end position="21"/>
    </location>
</feature>
<evidence type="ECO:0000313" key="3">
    <source>
        <dbReference type="Proteomes" id="UP001249851"/>
    </source>
</evidence>
<organism evidence="2 3">
    <name type="scientific">Acropora cervicornis</name>
    <name type="common">Staghorn coral</name>
    <dbReference type="NCBI Taxonomy" id="6130"/>
    <lineage>
        <taxon>Eukaryota</taxon>
        <taxon>Metazoa</taxon>
        <taxon>Cnidaria</taxon>
        <taxon>Anthozoa</taxon>
        <taxon>Hexacorallia</taxon>
        <taxon>Scleractinia</taxon>
        <taxon>Astrocoeniina</taxon>
        <taxon>Acroporidae</taxon>
        <taxon>Acropora</taxon>
    </lineage>
</organism>
<dbReference type="AlphaFoldDB" id="A0AAD9R2Q6"/>
<comment type="caution">
    <text evidence="2">The sequence shown here is derived from an EMBL/GenBank/DDBJ whole genome shotgun (WGS) entry which is preliminary data.</text>
</comment>
<sequence length="89" mass="10489">MEEALSKLSRKLSPNKEPDSDRELVRYVVKAMALEACCEENAALQKCFQQSWYPVCLKEQNEYWNCYRKATTFVEYSLQKKNPVTPVYK</sequence>
<name>A0AAD9R2Q6_ACRCE</name>
<evidence type="ECO:0000256" key="1">
    <source>
        <dbReference type="SAM" id="MobiDB-lite"/>
    </source>
</evidence>
<accession>A0AAD9R2Q6</accession>
<protein>
    <submittedName>
        <fullName evidence="2">Uncharacterized protein</fullName>
    </submittedName>
</protein>
<evidence type="ECO:0000313" key="2">
    <source>
        <dbReference type="EMBL" id="KAK2571932.1"/>
    </source>
</evidence>
<reference evidence="2" key="2">
    <citation type="journal article" date="2023" name="Science">
        <title>Genomic signatures of disease resistance in endangered staghorn corals.</title>
        <authorList>
            <person name="Vollmer S.V."/>
            <person name="Selwyn J.D."/>
            <person name="Despard B.A."/>
            <person name="Roesel C.L."/>
        </authorList>
    </citation>
    <scope>NUCLEOTIDE SEQUENCE</scope>
    <source>
        <strain evidence="2">K2</strain>
    </source>
</reference>
<reference evidence="2" key="1">
    <citation type="journal article" date="2023" name="G3 (Bethesda)">
        <title>Whole genome assembly and annotation of the endangered Caribbean coral Acropora cervicornis.</title>
        <authorList>
            <person name="Selwyn J.D."/>
            <person name="Vollmer S.V."/>
        </authorList>
    </citation>
    <scope>NUCLEOTIDE SEQUENCE</scope>
    <source>
        <strain evidence="2">K2</strain>
    </source>
</reference>